<comment type="caution">
    <text evidence="1">The sequence shown here is derived from an EMBL/GenBank/DDBJ whole genome shotgun (WGS) entry which is preliminary data.</text>
</comment>
<dbReference type="OrthoDB" id="999288at2759"/>
<gene>
    <name evidence="1" type="ORF">EPI10_031769</name>
</gene>
<evidence type="ECO:0000313" key="2">
    <source>
        <dbReference type="Proteomes" id="UP000325315"/>
    </source>
</evidence>
<dbReference type="EMBL" id="SMMG02000001">
    <property type="protein sequence ID" value="KAA3487978.1"/>
    <property type="molecule type" value="Genomic_DNA"/>
</dbReference>
<reference evidence="2" key="1">
    <citation type="journal article" date="2019" name="Plant Biotechnol. J.">
        <title>Genome sequencing of the Australian wild diploid species Gossypium australe highlights disease resistance and delayed gland morphogenesis.</title>
        <authorList>
            <person name="Cai Y."/>
            <person name="Cai X."/>
            <person name="Wang Q."/>
            <person name="Wang P."/>
            <person name="Zhang Y."/>
            <person name="Cai C."/>
            <person name="Xu Y."/>
            <person name="Wang K."/>
            <person name="Zhou Z."/>
            <person name="Wang C."/>
            <person name="Geng S."/>
            <person name="Li B."/>
            <person name="Dong Q."/>
            <person name="Hou Y."/>
            <person name="Wang H."/>
            <person name="Ai P."/>
            <person name="Liu Z."/>
            <person name="Yi F."/>
            <person name="Sun M."/>
            <person name="An G."/>
            <person name="Cheng J."/>
            <person name="Zhang Y."/>
            <person name="Shi Q."/>
            <person name="Xie Y."/>
            <person name="Shi X."/>
            <person name="Chang Y."/>
            <person name="Huang F."/>
            <person name="Chen Y."/>
            <person name="Hong S."/>
            <person name="Mi L."/>
            <person name="Sun Q."/>
            <person name="Zhang L."/>
            <person name="Zhou B."/>
            <person name="Peng R."/>
            <person name="Zhang X."/>
            <person name="Liu F."/>
        </authorList>
    </citation>
    <scope>NUCLEOTIDE SEQUENCE [LARGE SCALE GENOMIC DNA]</scope>
    <source>
        <strain evidence="2">cv. PA1801</strain>
    </source>
</reference>
<evidence type="ECO:0000313" key="1">
    <source>
        <dbReference type="EMBL" id="KAA3487978.1"/>
    </source>
</evidence>
<dbReference type="AlphaFoldDB" id="A0A5B6X2C2"/>
<sequence length="93" mass="11028">MTMFARRFKRFMRSSKGRIFQKKEGLKIESTKEKDPIICYECKKLGPIKFDYPQLKKRGDEDSSDNEDQVVNLCLMVIDKSKVPMMSWVWSLN</sequence>
<keyword evidence="2" id="KW-1185">Reference proteome</keyword>
<protein>
    <submittedName>
        <fullName evidence="1">Zf-CCHC domain-containing protein</fullName>
    </submittedName>
</protein>
<proteinExistence type="predicted"/>
<dbReference type="Proteomes" id="UP000325315">
    <property type="component" value="Unassembled WGS sequence"/>
</dbReference>
<name>A0A5B6X2C2_9ROSI</name>
<organism evidence="1 2">
    <name type="scientific">Gossypium australe</name>
    <dbReference type="NCBI Taxonomy" id="47621"/>
    <lineage>
        <taxon>Eukaryota</taxon>
        <taxon>Viridiplantae</taxon>
        <taxon>Streptophyta</taxon>
        <taxon>Embryophyta</taxon>
        <taxon>Tracheophyta</taxon>
        <taxon>Spermatophyta</taxon>
        <taxon>Magnoliopsida</taxon>
        <taxon>eudicotyledons</taxon>
        <taxon>Gunneridae</taxon>
        <taxon>Pentapetalae</taxon>
        <taxon>rosids</taxon>
        <taxon>malvids</taxon>
        <taxon>Malvales</taxon>
        <taxon>Malvaceae</taxon>
        <taxon>Malvoideae</taxon>
        <taxon>Gossypium</taxon>
    </lineage>
</organism>
<accession>A0A5B6X2C2</accession>